<reference evidence="2" key="1">
    <citation type="journal article" date="2014" name="Nat. Commun.">
        <title>The emerging biofuel crop Camelina sativa retains a highly undifferentiated hexaploid genome structure.</title>
        <authorList>
            <person name="Kagale S."/>
            <person name="Koh C."/>
            <person name="Nixon J."/>
            <person name="Bollina V."/>
            <person name="Clarke W.E."/>
            <person name="Tuteja R."/>
            <person name="Spillane C."/>
            <person name="Robinson S.J."/>
            <person name="Links M.G."/>
            <person name="Clarke C."/>
            <person name="Higgins E.E."/>
            <person name="Huebert T."/>
            <person name="Sharpe A.G."/>
            <person name="Parkin I.A."/>
        </authorList>
    </citation>
    <scope>NUCLEOTIDE SEQUENCE [LARGE SCALE GENOMIC DNA]</scope>
    <source>
        <strain evidence="2">cv. DH55</strain>
    </source>
</reference>
<dbReference type="PANTHER" id="PTHR32166">
    <property type="entry name" value="OSJNBA0013A04.12 PROTEIN"/>
    <property type="match status" value="1"/>
</dbReference>
<proteinExistence type="predicted"/>
<sequence length="346" mass="38606">MKHHLASVKGDIDACSKITADVRFKIMSALKEIESKKKKNIVLDDTNLDGPEIHDVDGDDIDVGPSQKRRKQGIDLHEYFKRGVHDQTQPTIKACLQSKEIIHDVDMSIALWFYDACIPMNAVNSPLFQPMMSKVASMGHGYVGPSYHALRVGLLRDAKVQVSLIIDKFRSTWSSTGCTLMADGWKDTRQRPLINFLVYCPKGITFLKSVDASDIYASAENLCNLFAELVGMIGSDNVVHFVTDSAPNYKAAGKLLVEKFPTIAWSPCAAHCINLILEDVVKLPFVHNLVHCMSKDGGGLELSRGTRMNSRGHSSWYGGYGKWYLGHGTRYVRHGIGYGWCSKWRL</sequence>
<keyword evidence="2" id="KW-1185">Reference proteome</keyword>
<dbReference type="GeneID" id="104733774"/>
<dbReference type="RefSeq" id="XP_010451624.1">
    <property type="nucleotide sequence ID" value="XM_010453322.1"/>
</dbReference>
<name>A0ABM0V6I0_CAMSA</name>
<dbReference type="Proteomes" id="UP000694864">
    <property type="component" value="Chromosome 12"/>
</dbReference>
<dbReference type="SUPFAM" id="SSF53098">
    <property type="entry name" value="Ribonuclease H-like"/>
    <property type="match status" value="1"/>
</dbReference>
<dbReference type="Pfam" id="PF04937">
    <property type="entry name" value="DUF659"/>
    <property type="match status" value="1"/>
</dbReference>
<organism evidence="2 3">
    <name type="scientific">Camelina sativa</name>
    <name type="common">False flax</name>
    <name type="synonym">Myagrum sativum</name>
    <dbReference type="NCBI Taxonomy" id="90675"/>
    <lineage>
        <taxon>Eukaryota</taxon>
        <taxon>Viridiplantae</taxon>
        <taxon>Streptophyta</taxon>
        <taxon>Embryophyta</taxon>
        <taxon>Tracheophyta</taxon>
        <taxon>Spermatophyta</taxon>
        <taxon>Magnoliopsida</taxon>
        <taxon>eudicotyledons</taxon>
        <taxon>Gunneridae</taxon>
        <taxon>Pentapetalae</taxon>
        <taxon>rosids</taxon>
        <taxon>malvids</taxon>
        <taxon>Brassicales</taxon>
        <taxon>Brassicaceae</taxon>
        <taxon>Camelineae</taxon>
        <taxon>Camelina</taxon>
    </lineage>
</organism>
<dbReference type="InterPro" id="IPR012337">
    <property type="entry name" value="RNaseH-like_sf"/>
</dbReference>
<evidence type="ECO:0000313" key="2">
    <source>
        <dbReference type="Proteomes" id="UP000694864"/>
    </source>
</evidence>
<dbReference type="PANTHER" id="PTHR32166:SF121">
    <property type="entry name" value="DUF659 DOMAIN-CONTAINING PROTEIN"/>
    <property type="match status" value="1"/>
</dbReference>
<dbReference type="InterPro" id="IPR007021">
    <property type="entry name" value="DUF659"/>
</dbReference>
<evidence type="ECO:0000259" key="1">
    <source>
        <dbReference type="Pfam" id="PF04937"/>
    </source>
</evidence>
<reference evidence="3" key="2">
    <citation type="submission" date="2025-08" db="UniProtKB">
        <authorList>
            <consortium name="RefSeq"/>
        </authorList>
    </citation>
    <scope>IDENTIFICATION</scope>
    <source>
        <tissue evidence="3">Leaf</tissue>
    </source>
</reference>
<protein>
    <submittedName>
        <fullName evidence="3">Uncharacterized protein LOC104733774</fullName>
    </submittedName>
</protein>
<accession>A0ABM0V6I0</accession>
<feature type="domain" description="DUF659" evidence="1">
    <location>
        <begin position="145"/>
        <end position="294"/>
    </location>
</feature>
<gene>
    <name evidence="3" type="primary">LOC104733774</name>
</gene>
<evidence type="ECO:0000313" key="3">
    <source>
        <dbReference type="RefSeq" id="XP_010451624.1"/>
    </source>
</evidence>